<accession>A0A2W1NJJ8</accession>
<dbReference type="Gene3D" id="2.30.42.10">
    <property type="match status" value="1"/>
</dbReference>
<keyword evidence="6" id="KW-0812">Transmembrane</keyword>
<reference evidence="8 9" key="1">
    <citation type="submission" date="2018-06" db="EMBL/GenBank/DDBJ databases">
        <title>The draft genome sequence of Crocinitomix sp. SM1701.</title>
        <authorList>
            <person name="Zhang X."/>
        </authorList>
    </citation>
    <scope>NUCLEOTIDE SEQUENCE [LARGE SCALE GENOMIC DNA]</scope>
    <source>
        <strain evidence="8 9">SM1701</strain>
    </source>
</reference>
<comment type="caution">
    <text evidence="8">The sequence shown here is derived from an EMBL/GenBank/DDBJ whole genome shotgun (WGS) entry which is preliminary data.</text>
</comment>
<evidence type="ECO:0000256" key="2">
    <source>
        <dbReference type="ARBA" id="ARBA00022670"/>
    </source>
</evidence>
<dbReference type="SUPFAM" id="SSF52096">
    <property type="entry name" value="ClpP/crotonase"/>
    <property type="match status" value="1"/>
</dbReference>
<dbReference type="GO" id="GO:0006508">
    <property type="term" value="P:proteolysis"/>
    <property type="evidence" value="ECO:0007669"/>
    <property type="project" value="UniProtKB-KW"/>
</dbReference>
<evidence type="ECO:0000256" key="1">
    <source>
        <dbReference type="ARBA" id="ARBA00009179"/>
    </source>
</evidence>
<keyword evidence="2 5" id="KW-0645">Protease</keyword>
<keyword evidence="4 5" id="KW-0720">Serine protease</keyword>
<dbReference type="InterPro" id="IPR055210">
    <property type="entry name" value="CtpA/B_N"/>
</dbReference>
<dbReference type="EMBL" id="QKSB01000016">
    <property type="protein sequence ID" value="PZE15792.1"/>
    <property type="molecule type" value="Genomic_DNA"/>
</dbReference>
<feature type="transmembrane region" description="Helical" evidence="6">
    <location>
        <begin position="7"/>
        <end position="28"/>
    </location>
</feature>
<sequence length="533" mass="59595">MSKNFKFLWPLLVAIVFGAGIYIGTLFITKDTIQVTESQTDSKISTILNIIDHKYVDTVDYQDLLESSIDGMIKKLDPHSQYIPPKDLSLVNEQLDGQFGGIGIRFLIHDDTLVVTHVLTPSPSQSAGLLPGDRIISVDDSVLVDMKLSNQTVMTLLKGKPNTNVLLSVYRAGKILPIKIERGIIAVNSIDANLMLTKEIGFIKLSSFTNHAGREFVTAARELKAQGMTKLIFDLRNNGGGFLDAAEVIIDQFLGADKLIVYTEGRRTGRVNYVSTKRGILQDVELIILVNSLSASASEIVAGAIQDNDRGLILGRRTFGKGLVQDQQEFSDGSALRLTISRYYTPTGRSIQKPYGEGVDYENDYYNRIKSGELFEADSVKFNDSLKYTTPKGRVVYGGGGIFPDVFVPNDTMGASYYLTSLYYGSAFNQWVFGYLDGKRDKWNDFDAFNNGFILSNVLFDDFIDYAASHLKIEKRPQDILHSKSIIRNRLKAEIARHLFEENGYYQIYLEDDLDVQTAIESFSKKDLIGYLK</sequence>
<dbReference type="AlphaFoldDB" id="A0A2W1NJJ8"/>
<dbReference type="RefSeq" id="WP_111064531.1">
    <property type="nucleotide sequence ID" value="NZ_JBHUCU010000030.1"/>
</dbReference>
<dbReference type="OrthoDB" id="9812068at2"/>
<dbReference type="Gene3D" id="3.30.750.44">
    <property type="match status" value="1"/>
</dbReference>
<dbReference type="PANTHER" id="PTHR32060:SF30">
    <property type="entry name" value="CARBOXY-TERMINAL PROCESSING PROTEASE CTPA"/>
    <property type="match status" value="1"/>
</dbReference>
<dbReference type="PANTHER" id="PTHR32060">
    <property type="entry name" value="TAIL-SPECIFIC PROTEASE"/>
    <property type="match status" value="1"/>
</dbReference>
<protein>
    <recommendedName>
        <fullName evidence="7">PDZ domain-containing protein</fullName>
    </recommendedName>
</protein>
<dbReference type="GO" id="GO:0030288">
    <property type="term" value="C:outer membrane-bounded periplasmic space"/>
    <property type="evidence" value="ECO:0007669"/>
    <property type="project" value="TreeGrafter"/>
</dbReference>
<feature type="domain" description="PDZ" evidence="7">
    <location>
        <begin position="87"/>
        <end position="172"/>
    </location>
</feature>
<evidence type="ECO:0000256" key="4">
    <source>
        <dbReference type="ARBA" id="ARBA00022825"/>
    </source>
</evidence>
<dbReference type="Pfam" id="PF13180">
    <property type="entry name" value="PDZ_2"/>
    <property type="match status" value="1"/>
</dbReference>
<evidence type="ECO:0000256" key="3">
    <source>
        <dbReference type="ARBA" id="ARBA00022801"/>
    </source>
</evidence>
<dbReference type="Proteomes" id="UP000249248">
    <property type="component" value="Unassembled WGS sequence"/>
</dbReference>
<comment type="similarity">
    <text evidence="1 5">Belongs to the peptidase S41A family.</text>
</comment>
<dbReference type="Gene3D" id="3.90.226.10">
    <property type="entry name" value="2-enoyl-CoA Hydratase, Chain A, domain 1"/>
    <property type="match status" value="1"/>
</dbReference>
<dbReference type="CDD" id="cd06782">
    <property type="entry name" value="cpPDZ_CPP-like"/>
    <property type="match status" value="1"/>
</dbReference>
<keyword evidence="3 5" id="KW-0378">Hydrolase</keyword>
<dbReference type="PROSITE" id="PS50106">
    <property type="entry name" value="PDZ"/>
    <property type="match status" value="1"/>
</dbReference>
<dbReference type="InterPro" id="IPR005151">
    <property type="entry name" value="Tail-specific_protease"/>
</dbReference>
<dbReference type="SUPFAM" id="SSF50156">
    <property type="entry name" value="PDZ domain-like"/>
    <property type="match status" value="1"/>
</dbReference>
<dbReference type="Pfam" id="PF03572">
    <property type="entry name" value="Peptidase_S41"/>
    <property type="match status" value="1"/>
</dbReference>
<evidence type="ECO:0000259" key="7">
    <source>
        <dbReference type="PROSITE" id="PS50106"/>
    </source>
</evidence>
<evidence type="ECO:0000313" key="9">
    <source>
        <dbReference type="Proteomes" id="UP000249248"/>
    </source>
</evidence>
<dbReference type="GO" id="GO:0007165">
    <property type="term" value="P:signal transduction"/>
    <property type="evidence" value="ECO:0007669"/>
    <property type="project" value="TreeGrafter"/>
</dbReference>
<dbReference type="InterPro" id="IPR004447">
    <property type="entry name" value="Peptidase_S41A"/>
</dbReference>
<evidence type="ECO:0000313" key="8">
    <source>
        <dbReference type="EMBL" id="PZE15792.1"/>
    </source>
</evidence>
<evidence type="ECO:0000256" key="5">
    <source>
        <dbReference type="RuleBase" id="RU004404"/>
    </source>
</evidence>
<dbReference type="GO" id="GO:0008236">
    <property type="term" value="F:serine-type peptidase activity"/>
    <property type="evidence" value="ECO:0007669"/>
    <property type="project" value="UniProtKB-KW"/>
</dbReference>
<keyword evidence="9" id="KW-1185">Reference proteome</keyword>
<proteinExistence type="inferred from homology"/>
<dbReference type="NCBIfam" id="TIGR00225">
    <property type="entry name" value="prc"/>
    <property type="match status" value="1"/>
</dbReference>
<dbReference type="InterPro" id="IPR001478">
    <property type="entry name" value="PDZ"/>
</dbReference>
<dbReference type="SMART" id="SM00228">
    <property type="entry name" value="PDZ"/>
    <property type="match status" value="1"/>
</dbReference>
<evidence type="ECO:0000256" key="6">
    <source>
        <dbReference type="SAM" id="Phobius"/>
    </source>
</evidence>
<dbReference type="SMART" id="SM00245">
    <property type="entry name" value="TSPc"/>
    <property type="match status" value="1"/>
</dbReference>
<gene>
    <name evidence="8" type="ORF">DNU06_16095</name>
</gene>
<dbReference type="GO" id="GO:0004175">
    <property type="term" value="F:endopeptidase activity"/>
    <property type="evidence" value="ECO:0007669"/>
    <property type="project" value="TreeGrafter"/>
</dbReference>
<organism evidence="8 9">
    <name type="scientific">Putridiphycobacter roseus</name>
    <dbReference type="NCBI Taxonomy" id="2219161"/>
    <lineage>
        <taxon>Bacteria</taxon>
        <taxon>Pseudomonadati</taxon>
        <taxon>Bacteroidota</taxon>
        <taxon>Flavobacteriia</taxon>
        <taxon>Flavobacteriales</taxon>
        <taxon>Crocinitomicaceae</taxon>
        <taxon>Putridiphycobacter</taxon>
    </lineage>
</organism>
<dbReference type="InterPro" id="IPR036034">
    <property type="entry name" value="PDZ_sf"/>
</dbReference>
<keyword evidence="6" id="KW-1133">Transmembrane helix</keyword>
<dbReference type="InterPro" id="IPR029045">
    <property type="entry name" value="ClpP/crotonase-like_dom_sf"/>
</dbReference>
<keyword evidence="6" id="KW-0472">Membrane</keyword>
<dbReference type="CDD" id="cd07560">
    <property type="entry name" value="Peptidase_S41_CPP"/>
    <property type="match status" value="1"/>
</dbReference>
<dbReference type="Pfam" id="PF22694">
    <property type="entry name" value="CtpB_N-like"/>
    <property type="match status" value="1"/>
</dbReference>
<name>A0A2W1NJJ8_9FLAO</name>